<dbReference type="InterPro" id="IPR038116">
    <property type="entry name" value="TrpR-like_sf"/>
</dbReference>
<dbReference type="Pfam" id="PF01371">
    <property type="entry name" value="Trp_repressor"/>
    <property type="match status" value="1"/>
</dbReference>
<dbReference type="InterPro" id="IPR000831">
    <property type="entry name" value="Trp_repress"/>
</dbReference>
<protein>
    <submittedName>
        <fullName evidence="1">TrpR like protein, YerC/YecD</fullName>
    </submittedName>
</protein>
<evidence type="ECO:0000313" key="2">
    <source>
        <dbReference type="Proteomes" id="UP000034810"/>
    </source>
</evidence>
<reference evidence="1 2" key="1">
    <citation type="journal article" date="2015" name="Nature">
        <title>rRNA introns, odd ribosomes, and small enigmatic genomes across a large radiation of phyla.</title>
        <authorList>
            <person name="Brown C.T."/>
            <person name="Hug L.A."/>
            <person name="Thomas B.C."/>
            <person name="Sharon I."/>
            <person name="Castelle C.J."/>
            <person name="Singh A."/>
            <person name="Wilkins M.J."/>
            <person name="Williams K.H."/>
            <person name="Banfield J.F."/>
        </authorList>
    </citation>
    <scope>NUCLEOTIDE SEQUENCE [LARGE SCALE GENOMIC DNA]</scope>
</reference>
<dbReference type="EMBL" id="LCFA01000015">
    <property type="protein sequence ID" value="KKS81873.1"/>
    <property type="molecule type" value="Genomic_DNA"/>
</dbReference>
<sequence length="100" mass="11731">MNKTRISKKWLNQDTNSLFRVILDLDNLTEARNFFRDLLTEKELLEFAQRWKVAKMLSAGKAYVDIEKETGMSSTTIARIQRWLKSGMGGYKLMIKKEKI</sequence>
<organism evidence="1 2">
    <name type="scientific">Candidatus Wolfebacteria bacterium GW2011_GWC1_43_10</name>
    <dbReference type="NCBI Taxonomy" id="1619011"/>
    <lineage>
        <taxon>Bacteria</taxon>
        <taxon>Candidatus Wolfeibacteriota</taxon>
    </lineage>
</organism>
<dbReference type="Proteomes" id="UP000034810">
    <property type="component" value="Unassembled WGS sequence"/>
</dbReference>
<dbReference type="GO" id="GO:0003700">
    <property type="term" value="F:DNA-binding transcription factor activity"/>
    <property type="evidence" value="ECO:0007669"/>
    <property type="project" value="InterPro"/>
</dbReference>
<gene>
    <name evidence="1" type="ORF">UV58_C0015G0007</name>
</gene>
<dbReference type="PANTHER" id="PTHR40080">
    <property type="entry name" value="LMO1763 PROTEIN"/>
    <property type="match status" value="1"/>
</dbReference>
<dbReference type="AlphaFoldDB" id="A0A0G1F4Q7"/>
<dbReference type="PANTHER" id="PTHR40080:SF1">
    <property type="entry name" value="TRPR-LIKE PROTEIN YERC_YECD"/>
    <property type="match status" value="1"/>
</dbReference>
<dbReference type="InterPro" id="IPR010921">
    <property type="entry name" value="Trp_repressor/repl_initiator"/>
</dbReference>
<dbReference type="Gene3D" id="1.10.1270.10">
    <property type="entry name" value="TrpR-like"/>
    <property type="match status" value="1"/>
</dbReference>
<dbReference type="InterPro" id="IPR013368">
    <property type="entry name" value="YecD_YerC"/>
</dbReference>
<name>A0A0G1F4Q7_9BACT</name>
<comment type="caution">
    <text evidence="1">The sequence shown here is derived from an EMBL/GenBank/DDBJ whole genome shotgun (WGS) entry which is preliminary data.</text>
</comment>
<dbReference type="NCBIfam" id="TIGR02531">
    <property type="entry name" value="yecD_yerC"/>
    <property type="match status" value="1"/>
</dbReference>
<accession>A0A0G1F4Q7</accession>
<dbReference type="GO" id="GO:0043565">
    <property type="term" value="F:sequence-specific DNA binding"/>
    <property type="evidence" value="ECO:0007669"/>
    <property type="project" value="InterPro"/>
</dbReference>
<dbReference type="SUPFAM" id="SSF48295">
    <property type="entry name" value="TrpR-like"/>
    <property type="match status" value="1"/>
</dbReference>
<evidence type="ECO:0000313" key="1">
    <source>
        <dbReference type="EMBL" id="KKS81873.1"/>
    </source>
</evidence>
<dbReference type="PIRSF" id="PIRSF012508">
    <property type="entry name" value="YerC"/>
    <property type="match status" value="1"/>
</dbReference>
<proteinExistence type="predicted"/>